<dbReference type="RefSeq" id="WP_284329106.1">
    <property type="nucleotide sequence ID" value="NZ_BSUN01000001.1"/>
</dbReference>
<protein>
    <submittedName>
        <fullName evidence="5">Recombinase RecB</fullName>
    </submittedName>
</protein>
<evidence type="ECO:0000256" key="1">
    <source>
        <dbReference type="ARBA" id="ARBA00022763"/>
    </source>
</evidence>
<accession>A0ABQ6IHY4</accession>
<dbReference type="EMBL" id="BSUN01000001">
    <property type="protein sequence ID" value="GMA37415.1"/>
    <property type="molecule type" value="Genomic_DNA"/>
</dbReference>
<organism evidence="5 6">
    <name type="scientific">Demequina litorisediminis</name>
    <dbReference type="NCBI Taxonomy" id="1849022"/>
    <lineage>
        <taxon>Bacteria</taxon>
        <taxon>Bacillati</taxon>
        <taxon>Actinomycetota</taxon>
        <taxon>Actinomycetes</taxon>
        <taxon>Micrococcales</taxon>
        <taxon>Demequinaceae</taxon>
        <taxon>Demequina</taxon>
    </lineage>
</organism>
<name>A0ABQ6IHY4_9MICO</name>
<dbReference type="InterPro" id="IPR011335">
    <property type="entry name" value="Restrct_endonuc-II-like"/>
</dbReference>
<keyword evidence="6" id="KW-1185">Reference proteome</keyword>
<keyword evidence="3" id="KW-0234">DNA repair</keyword>
<sequence>MSRRLPALSPSRAGDFRQCPLMYRLRVVDKIPEPPSSAATLGTLVHAVLEHLYDRPATERTEATAWAMLEPQWRAMVAKDAALAQLHVDAAAEEAWLAEGRGRLTTYFSMENPQRLEPAAREEFVEWQLEDGPLLRGFIDRVDVAPDGSIRIIDYKTGKTPLPQYGHKEKFQMRFYALLVERLRGRRPALLQLLFLKDGGTLVLRPSDDDLAQIEFEVRELWDDILGAARAGAFRTKKSKLCGWCSFQALCPEFGGQTPPLDADAVEKALGVRPQAA</sequence>
<evidence type="ECO:0000313" key="6">
    <source>
        <dbReference type="Proteomes" id="UP001157125"/>
    </source>
</evidence>
<evidence type="ECO:0000313" key="5">
    <source>
        <dbReference type="EMBL" id="GMA37415.1"/>
    </source>
</evidence>
<dbReference type="SUPFAM" id="SSF52980">
    <property type="entry name" value="Restriction endonuclease-like"/>
    <property type="match status" value="1"/>
</dbReference>
<keyword evidence="2" id="KW-0378">Hydrolase</keyword>
<dbReference type="InterPro" id="IPR038726">
    <property type="entry name" value="PDDEXK_AddAB-type"/>
</dbReference>
<keyword evidence="2" id="KW-0547">Nucleotide-binding</keyword>
<keyword evidence="2" id="KW-0067">ATP-binding</keyword>
<evidence type="ECO:0000256" key="2">
    <source>
        <dbReference type="ARBA" id="ARBA00022806"/>
    </source>
</evidence>
<proteinExistence type="predicted"/>
<evidence type="ECO:0000256" key="3">
    <source>
        <dbReference type="ARBA" id="ARBA00023204"/>
    </source>
</evidence>
<reference evidence="6" key="1">
    <citation type="journal article" date="2019" name="Int. J. Syst. Evol. Microbiol.">
        <title>The Global Catalogue of Microorganisms (GCM) 10K type strain sequencing project: providing services to taxonomists for standard genome sequencing and annotation.</title>
        <authorList>
            <consortium name="The Broad Institute Genomics Platform"/>
            <consortium name="The Broad Institute Genome Sequencing Center for Infectious Disease"/>
            <person name="Wu L."/>
            <person name="Ma J."/>
        </authorList>
    </citation>
    <scope>NUCLEOTIDE SEQUENCE [LARGE SCALE GENOMIC DNA]</scope>
    <source>
        <strain evidence="6">NBRC 112299</strain>
    </source>
</reference>
<evidence type="ECO:0000259" key="4">
    <source>
        <dbReference type="Pfam" id="PF12705"/>
    </source>
</evidence>
<comment type="caution">
    <text evidence="5">The sequence shown here is derived from an EMBL/GenBank/DDBJ whole genome shotgun (WGS) entry which is preliminary data.</text>
</comment>
<dbReference type="Pfam" id="PF12705">
    <property type="entry name" value="PDDEXK_1"/>
    <property type="match status" value="1"/>
</dbReference>
<dbReference type="InterPro" id="IPR011604">
    <property type="entry name" value="PDDEXK-like_dom_sf"/>
</dbReference>
<gene>
    <name evidence="5" type="ORF">GCM10025876_36190</name>
</gene>
<dbReference type="Gene3D" id="3.90.320.10">
    <property type="match status" value="1"/>
</dbReference>
<keyword evidence="1" id="KW-0227">DNA damage</keyword>
<dbReference type="Proteomes" id="UP001157125">
    <property type="component" value="Unassembled WGS sequence"/>
</dbReference>
<feature type="domain" description="PD-(D/E)XK endonuclease-like" evidence="4">
    <location>
        <begin position="8"/>
        <end position="252"/>
    </location>
</feature>
<keyword evidence="2" id="KW-0347">Helicase</keyword>